<comment type="caution">
    <text evidence="1">The sequence shown here is derived from an EMBL/GenBank/DDBJ whole genome shotgun (WGS) entry which is preliminary data.</text>
</comment>
<evidence type="ECO:0008006" key="3">
    <source>
        <dbReference type="Google" id="ProtNLM"/>
    </source>
</evidence>
<dbReference type="GO" id="GO:0003779">
    <property type="term" value="F:actin binding"/>
    <property type="evidence" value="ECO:0007669"/>
    <property type="project" value="InterPro"/>
</dbReference>
<dbReference type="Gene3D" id="3.30.450.30">
    <property type="entry name" value="Dynein light chain 2a, cytoplasmic"/>
    <property type="match status" value="1"/>
</dbReference>
<proteinExistence type="predicted"/>
<gene>
    <name evidence="1" type="ORF">RRG08_046347</name>
</gene>
<dbReference type="Pfam" id="PF00235">
    <property type="entry name" value="Profilin"/>
    <property type="match status" value="1"/>
</dbReference>
<evidence type="ECO:0000313" key="1">
    <source>
        <dbReference type="EMBL" id="KAK3781043.1"/>
    </source>
</evidence>
<dbReference type="SUPFAM" id="SSF55770">
    <property type="entry name" value="Profilin (actin-binding protein)"/>
    <property type="match status" value="1"/>
</dbReference>
<dbReference type="InterPro" id="IPR036140">
    <property type="entry name" value="PFN_sf"/>
</dbReference>
<name>A0AAE1A4D5_9GAST</name>
<dbReference type="EMBL" id="JAWDGP010002673">
    <property type="protein sequence ID" value="KAK3781043.1"/>
    <property type="molecule type" value="Genomic_DNA"/>
</dbReference>
<organism evidence="1 2">
    <name type="scientific">Elysia crispata</name>
    <name type="common">lettuce slug</name>
    <dbReference type="NCBI Taxonomy" id="231223"/>
    <lineage>
        <taxon>Eukaryota</taxon>
        <taxon>Metazoa</taxon>
        <taxon>Spiralia</taxon>
        <taxon>Lophotrochozoa</taxon>
        <taxon>Mollusca</taxon>
        <taxon>Gastropoda</taxon>
        <taxon>Heterobranchia</taxon>
        <taxon>Euthyneura</taxon>
        <taxon>Panpulmonata</taxon>
        <taxon>Sacoglossa</taxon>
        <taxon>Placobranchoidea</taxon>
        <taxon>Plakobranchidae</taxon>
        <taxon>Elysia</taxon>
    </lineage>
</organism>
<dbReference type="AlphaFoldDB" id="A0AAE1A4D5"/>
<accession>A0AAE1A4D5</accession>
<dbReference type="Proteomes" id="UP001283361">
    <property type="component" value="Unassembled WGS sequence"/>
</dbReference>
<keyword evidence="2" id="KW-1185">Reference proteome</keyword>
<dbReference type="InterPro" id="IPR048278">
    <property type="entry name" value="PFN"/>
</dbReference>
<reference evidence="1" key="1">
    <citation type="journal article" date="2023" name="G3 (Bethesda)">
        <title>A reference genome for the long-term kleptoplast-retaining sea slug Elysia crispata morphotype clarki.</title>
        <authorList>
            <person name="Eastman K.E."/>
            <person name="Pendleton A.L."/>
            <person name="Shaikh M.A."/>
            <person name="Suttiyut T."/>
            <person name="Ogas R."/>
            <person name="Tomko P."/>
            <person name="Gavelis G."/>
            <person name="Widhalm J.R."/>
            <person name="Wisecaver J.H."/>
        </authorList>
    </citation>
    <scope>NUCLEOTIDE SEQUENCE</scope>
    <source>
        <strain evidence="1">ECLA1</strain>
    </source>
</reference>
<sequence length="150" mass="16602">MATERSTSKNSFKQSNSSIEGSKWEMYTQTLIDKGAVSGFGVYSNPNFHKWTATPGFCARPEQLSVIVSGFEDELPLRIEGICINDTTFTFTRMGLNRRVMVGRNAACGSGCVLYLCQTCLLVATCEALQSSMCFSTMEKLGDFLLTRNF</sequence>
<evidence type="ECO:0000313" key="2">
    <source>
        <dbReference type="Proteomes" id="UP001283361"/>
    </source>
</evidence>
<protein>
    <recommendedName>
        <fullName evidence="3">Profilin</fullName>
    </recommendedName>
</protein>